<dbReference type="GO" id="GO:0005762">
    <property type="term" value="C:mitochondrial large ribosomal subunit"/>
    <property type="evidence" value="ECO:0007669"/>
    <property type="project" value="TreeGrafter"/>
</dbReference>
<name>A0A8S0R2A0_OLEEU</name>
<dbReference type="Gene3D" id="2.40.30.10">
    <property type="entry name" value="Translation factors"/>
    <property type="match status" value="1"/>
</dbReference>
<dbReference type="EMBL" id="CACTIH010002078">
    <property type="protein sequence ID" value="CAA2972982.1"/>
    <property type="molecule type" value="Genomic_DNA"/>
</dbReference>
<dbReference type="Proteomes" id="UP000594638">
    <property type="component" value="Unassembled WGS sequence"/>
</dbReference>
<evidence type="ECO:0000313" key="2">
    <source>
        <dbReference type="Proteomes" id="UP000594638"/>
    </source>
</evidence>
<evidence type="ECO:0000313" key="1">
    <source>
        <dbReference type="EMBL" id="CAA2972982.1"/>
    </source>
</evidence>
<dbReference type="SUPFAM" id="SSF50447">
    <property type="entry name" value="Translation proteins"/>
    <property type="match status" value="1"/>
</dbReference>
<gene>
    <name evidence="1" type="ORF">OLEA9_A058195</name>
</gene>
<dbReference type="PANTHER" id="PTHR11229">
    <property type="entry name" value="50S RIBOSOMAL PROTEIN L3"/>
    <property type="match status" value="1"/>
</dbReference>
<dbReference type="AlphaFoldDB" id="A0A8S0R2A0"/>
<dbReference type="OrthoDB" id="274683at2759"/>
<comment type="caution">
    <text evidence="1">The sequence shown here is derived from an EMBL/GenBank/DDBJ whole genome shotgun (WGS) entry which is preliminary data.</text>
</comment>
<organism evidence="1 2">
    <name type="scientific">Olea europaea subsp. europaea</name>
    <dbReference type="NCBI Taxonomy" id="158383"/>
    <lineage>
        <taxon>Eukaryota</taxon>
        <taxon>Viridiplantae</taxon>
        <taxon>Streptophyta</taxon>
        <taxon>Embryophyta</taxon>
        <taxon>Tracheophyta</taxon>
        <taxon>Spermatophyta</taxon>
        <taxon>Magnoliopsida</taxon>
        <taxon>eudicotyledons</taxon>
        <taxon>Gunneridae</taxon>
        <taxon>Pentapetalae</taxon>
        <taxon>asterids</taxon>
        <taxon>lamiids</taxon>
        <taxon>Lamiales</taxon>
        <taxon>Oleaceae</taxon>
        <taxon>Oleeae</taxon>
        <taxon>Olea</taxon>
    </lineage>
</organism>
<dbReference type="Gramene" id="OE9A058195T1">
    <property type="protein sequence ID" value="OE9A058195C1"/>
    <property type="gene ID" value="OE9A058195"/>
</dbReference>
<dbReference type="GO" id="GO:0003735">
    <property type="term" value="F:structural constituent of ribosome"/>
    <property type="evidence" value="ECO:0007669"/>
    <property type="project" value="InterPro"/>
</dbReference>
<dbReference type="PANTHER" id="PTHR11229:SF8">
    <property type="entry name" value="LARGE RIBOSOMAL SUBUNIT PROTEIN UL3M"/>
    <property type="match status" value="1"/>
</dbReference>
<sequence length="68" mass="7440">MTPYSKRTGVIGVKCGVTALWDKRGARIPISILWVDDNVVSQVKTPETDGIFALQIGCGQKKETFDEA</sequence>
<proteinExistence type="predicted"/>
<protein>
    <submittedName>
        <fullName evidence="1">50S ribosomal L3-2, chloroplastic</fullName>
    </submittedName>
</protein>
<reference evidence="1 2" key="1">
    <citation type="submission" date="2019-12" db="EMBL/GenBank/DDBJ databases">
        <authorList>
            <person name="Alioto T."/>
            <person name="Alioto T."/>
            <person name="Gomez Garrido J."/>
        </authorList>
    </citation>
    <scope>NUCLEOTIDE SEQUENCE [LARGE SCALE GENOMIC DNA]</scope>
</reference>
<dbReference type="GO" id="GO:0006412">
    <property type="term" value="P:translation"/>
    <property type="evidence" value="ECO:0007669"/>
    <property type="project" value="InterPro"/>
</dbReference>
<accession>A0A8S0R2A0</accession>
<dbReference type="InterPro" id="IPR009000">
    <property type="entry name" value="Transl_B-barrel_sf"/>
</dbReference>
<keyword evidence="2" id="KW-1185">Reference proteome</keyword>
<dbReference type="InterPro" id="IPR019927">
    <property type="entry name" value="Ribosomal_uL3_bac/org-type"/>
</dbReference>